<feature type="transmembrane region" description="Helical" evidence="1">
    <location>
        <begin position="46"/>
        <end position="69"/>
    </location>
</feature>
<name>A0A9E2KVW4_9BACT</name>
<feature type="transmembrane region" description="Helical" evidence="1">
    <location>
        <begin position="7"/>
        <end position="26"/>
    </location>
</feature>
<keyword evidence="1" id="KW-0472">Membrane</keyword>
<dbReference type="Proteomes" id="UP000824247">
    <property type="component" value="Unassembled WGS sequence"/>
</dbReference>
<organism evidence="2 3">
    <name type="scientific">Candidatus Ureaplasma intestinipullorum</name>
    <dbReference type="NCBI Taxonomy" id="2838770"/>
    <lineage>
        <taxon>Bacteria</taxon>
        <taxon>Bacillati</taxon>
        <taxon>Mycoplasmatota</taxon>
        <taxon>Mycoplasmoidales</taxon>
        <taxon>Mycoplasmoidaceae</taxon>
        <taxon>Ureaplasma</taxon>
    </lineage>
</organism>
<evidence type="ECO:0000313" key="2">
    <source>
        <dbReference type="EMBL" id="MBU3831009.1"/>
    </source>
</evidence>
<dbReference type="EMBL" id="JAHLFM010000038">
    <property type="protein sequence ID" value="MBU3831009.1"/>
    <property type="molecule type" value="Genomic_DNA"/>
</dbReference>
<proteinExistence type="predicted"/>
<keyword evidence="1" id="KW-0812">Transmembrane</keyword>
<accession>A0A9E2KVW4</accession>
<protein>
    <submittedName>
        <fullName evidence="2">Uncharacterized protein</fullName>
    </submittedName>
</protein>
<gene>
    <name evidence="2" type="ORF">H9897_02545</name>
</gene>
<sequence length="88" mass="10071">MLIKLKIFLSSLLSIGLLTGAIILTVQLAHIPLDPGQNIIDNYGNIIAFCVVLYTGFIVSIIYTIYLLYIEYKKKQIDQYYKNNEKNI</sequence>
<evidence type="ECO:0000313" key="3">
    <source>
        <dbReference type="Proteomes" id="UP000824247"/>
    </source>
</evidence>
<reference evidence="2" key="2">
    <citation type="submission" date="2021-04" db="EMBL/GenBank/DDBJ databases">
        <authorList>
            <person name="Gilroy R."/>
        </authorList>
    </citation>
    <scope>NUCLEOTIDE SEQUENCE</scope>
    <source>
        <strain evidence="2">A5-1222</strain>
    </source>
</reference>
<reference evidence="2" key="1">
    <citation type="journal article" date="2021" name="PeerJ">
        <title>Extensive microbial diversity within the chicken gut microbiome revealed by metagenomics and culture.</title>
        <authorList>
            <person name="Gilroy R."/>
            <person name="Ravi A."/>
            <person name="Getino M."/>
            <person name="Pursley I."/>
            <person name="Horton D.L."/>
            <person name="Alikhan N.F."/>
            <person name="Baker D."/>
            <person name="Gharbi K."/>
            <person name="Hall N."/>
            <person name="Watson M."/>
            <person name="Adriaenssens E.M."/>
            <person name="Foster-Nyarko E."/>
            <person name="Jarju S."/>
            <person name="Secka A."/>
            <person name="Antonio M."/>
            <person name="Oren A."/>
            <person name="Chaudhuri R.R."/>
            <person name="La Ragione R."/>
            <person name="Hildebrand F."/>
            <person name="Pallen M.J."/>
        </authorList>
    </citation>
    <scope>NUCLEOTIDE SEQUENCE</scope>
    <source>
        <strain evidence="2">A5-1222</strain>
    </source>
</reference>
<keyword evidence="1" id="KW-1133">Transmembrane helix</keyword>
<evidence type="ECO:0000256" key="1">
    <source>
        <dbReference type="SAM" id="Phobius"/>
    </source>
</evidence>
<dbReference type="AlphaFoldDB" id="A0A9E2KVW4"/>
<comment type="caution">
    <text evidence="2">The sequence shown here is derived from an EMBL/GenBank/DDBJ whole genome shotgun (WGS) entry which is preliminary data.</text>
</comment>